<evidence type="ECO:0000256" key="2">
    <source>
        <dbReference type="ARBA" id="ARBA00009116"/>
    </source>
</evidence>
<dbReference type="VEuPathDB" id="TriTrypDB:PCON_0002490"/>
<accession>U3LNX3</accession>
<protein>
    <recommendedName>
        <fullName evidence="6">ATP synthase mitochondrial F1 complex assembly factor 1</fullName>
    </recommendedName>
</protein>
<dbReference type="GO" id="GO:0033615">
    <property type="term" value="P:mitochondrial proton-transporting ATP synthase complex assembly"/>
    <property type="evidence" value="ECO:0007669"/>
    <property type="project" value="TreeGrafter"/>
</dbReference>
<sequence length="300" mass="34729">MGASGALRGRVCCTCFRAALSWKTFSGHSSGFFGGHRSWYRARKWAVHRRASKATTAASQRMLRQTRIGRGLLKIPGRKSLDEICKLPLLEATPSPQIAALWDGYHLQFMQYWGRTISTEAYEAIQSRLVTCPYFVIPVFRDKGLFNVVVNYHQDLVGVVPMSEWQQQQSNAQVHMTLQFFTELSRSKRLVLLRCEIRDKVFVRQDCIFLTQMLLKYYSNQRLYETWVETFNKRPNQFDYHMYLRAMKDEAKRDDIRIEDKKTEYRHDAYGPIIDIPPDRVAQQILSTVSSGAPSPTPSA</sequence>
<dbReference type="AlphaFoldDB" id="U3LNX3"/>
<evidence type="ECO:0000256" key="4">
    <source>
        <dbReference type="ARBA" id="ARBA00023128"/>
    </source>
</evidence>
<evidence type="ECO:0008006" key="6">
    <source>
        <dbReference type="Google" id="ProtNLM"/>
    </source>
</evidence>
<dbReference type="PANTHER" id="PTHR13126">
    <property type="entry name" value="CHAPERONE ATP11"/>
    <property type="match status" value="1"/>
</dbReference>
<comment type="subcellular location">
    <subcellularLocation>
        <location evidence="1">Mitochondrion</location>
    </subcellularLocation>
</comment>
<evidence type="ECO:0000256" key="3">
    <source>
        <dbReference type="ARBA" id="ARBA00022946"/>
    </source>
</evidence>
<keyword evidence="4" id="KW-0496">Mitochondrion</keyword>
<comment type="similarity">
    <text evidence="2">Belongs to the ATP11 family.</text>
</comment>
<dbReference type="EMBL" id="KC534678">
    <property type="protein sequence ID" value="AGG11447.1"/>
    <property type="molecule type" value="Genomic_DNA"/>
</dbReference>
<dbReference type="Pfam" id="PF06644">
    <property type="entry name" value="ATP11"/>
    <property type="match status" value="1"/>
</dbReference>
<evidence type="ECO:0000256" key="1">
    <source>
        <dbReference type="ARBA" id="ARBA00004173"/>
    </source>
</evidence>
<dbReference type="InterPro" id="IPR010591">
    <property type="entry name" value="ATP11"/>
</dbReference>
<keyword evidence="3" id="KW-0809">Transit peptide</keyword>
<feature type="non-terminal residue" evidence="5">
    <location>
        <position position="300"/>
    </location>
</feature>
<organism evidence="5">
    <name type="scientific">Paratrypanosoma confusum</name>
    <dbReference type="NCBI Taxonomy" id="1470209"/>
    <lineage>
        <taxon>Eukaryota</taxon>
        <taxon>Discoba</taxon>
        <taxon>Euglenozoa</taxon>
        <taxon>Kinetoplastea</taxon>
        <taxon>Metakinetoplastina</taxon>
        <taxon>Trypanosomatida</taxon>
        <taxon>Trypanosomatidae</taxon>
        <taxon>Paratrypanosoma</taxon>
    </lineage>
</organism>
<dbReference type="GO" id="GO:0005739">
    <property type="term" value="C:mitochondrion"/>
    <property type="evidence" value="ECO:0007669"/>
    <property type="project" value="UniProtKB-SubCell"/>
</dbReference>
<evidence type="ECO:0000313" key="5">
    <source>
        <dbReference type="EMBL" id="AGG11447.1"/>
    </source>
</evidence>
<reference evidence="5" key="1">
    <citation type="journal article" date="2013" name="Curr. Biol.">
        <title>Paratrypanosoma is a novel early-branching trypanosomatid.</title>
        <authorList>
            <person name="Flegontov P."/>
            <person name="Votypka J."/>
            <person name="Skalicky T."/>
            <person name="Logacheva M.D."/>
            <person name="Penin A.A."/>
            <person name="Tanifuji G."/>
            <person name="Onodera N.T."/>
            <person name="Kondrashov A.S."/>
            <person name="Volf P."/>
            <person name="Archibald J.M."/>
            <person name="Lukes J."/>
        </authorList>
    </citation>
    <scope>NUCLEOTIDE SEQUENCE</scope>
    <source>
        <strain evidence="5">CUL13</strain>
    </source>
</reference>
<dbReference type="PANTHER" id="PTHR13126:SF0">
    <property type="entry name" value="ATP SYNTHASE MITOCHONDRIAL F1 COMPLEX ASSEMBLY FACTOR 1"/>
    <property type="match status" value="1"/>
</dbReference>
<name>U3LNX3_9TRYP</name>
<proteinExistence type="inferred from homology"/>